<dbReference type="PROSITE" id="PS50850">
    <property type="entry name" value="MFS"/>
    <property type="match status" value="1"/>
</dbReference>
<feature type="transmembrane region" description="Helical" evidence="7">
    <location>
        <begin position="149"/>
        <end position="171"/>
    </location>
</feature>
<dbReference type="InterPro" id="IPR020846">
    <property type="entry name" value="MFS_dom"/>
</dbReference>
<dbReference type="RefSeq" id="WP_211354968.1">
    <property type="nucleotide sequence ID" value="NZ_VFQE01000001.1"/>
</dbReference>
<evidence type="ECO:0000256" key="3">
    <source>
        <dbReference type="ARBA" id="ARBA00022475"/>
    </source>
</evidence>
<dbReference type="SUPFAM" id="SSF103473">
    <property type="entry name" value="MFS general substrate transporter"/>
    <property type="match status" value="1"/>
</dbReference>
<dbReference type="Gene3D" id="1.20.1250.20">
    <property type="entry name" value="MFS general substrate transporter like domains"/>
    <property type="match status" value="1"/>
</dbReference>
<dbReference type="Pfam" id="PF05977">
    <property type="entry name" value="MFS_3"/>
    <property type="match status" value="1"/>
</dbReference>
<comment type="subcellular location">
    <subcellularLocation>
        <location evidence="1">Cell membrane</location>
        <topology evidence="1">Multi-pass membrane protein</topology>
    </subcellularLocation>
</comment>
<feature type="transmembrane region" description="Helical" evidence="7">
    <location>
        <begin position="352"/>
        <end position="375"/>
    </location>
</feature>
<dbReference type="GO" id="GO:0022857">
    <property type="term" value="F:transmembrane transporter activity"/>
    <property type="evidence" value="ECO:0007669"/>
    <property type="project" value="InterPro"/>
</dbReference>
<accession>A0A543PA51</accession>
<dbReference type="AlphaFoldDB" id="A0A543PA51"/>
<feature type="transmembrane region" description="Helical" evidence="7">
    <location>
        <begin position="312"/>
        <end position="331"/>
    </location>
</feature>
<evidence type="ECO:0000256" key="6">
    <source>
        <dbReference type="ARBA" id="ARBA00023136"/>
    </source>
</evidence>
<organism evidence="9 10">
    <name type="scientific">Blastococcus colisei</name>
    <dbReference type="NCBI Taxonomy" id="1564162"/>
    <lineage>
        <taxon>Bacteria</taxon>
        <taxon>Bacillati</taxon>
        <taxon>Actinomycetota</taxon>
        <taxon>Actinomycetes</taxon>
        <taxon>Geodermatophilales</taxon>
        <taxon>Geodermatophilaceae</taxon>
        <taxon>Blastococcus</taxon>
    </lineage>
</organism>
<dbReference type="EMBL" id="VFQE01000001">
    <property type="protein sequence ID" value="TQN40964.1"/>
    <property type="molecule type" value="Genomic_DNA"/>
</dbReference>
<dbReference type="PANTHER" id="PTHR23513">
    <property type="entry name" value="INTEGRAL MEMBRANE EFFLUX PROTEIN-RELATED"/>
    <property type="match status" value="1"/>
</dbReference>
<proteinExistence type="predicted"/>
<dbReference type="GO" id="GO:0005886">
    <property type="term" value="C:plasma membrane"/>
    <property type="evidence" value="ECO:0007669"/>
    <property type="project" value="UniProtKB-SubCell"/>
</dbReference>
<evidence type="ECO:0000256" key="2">
    <source>
        <dbReference type="ARBA" id="ARBA00022448"/>
    </source>
</evidence>
<evidence type="ECO:0000259" key="8">
    <source>
        <dbReference type="PROSITE" id="PS50850"/>
    </source>
</evidence>
<evidence type="ECO:0000256" key="7">
    <source>
        <dbReference type="SAM" id="Phobius"/>
    </source>
</evidence>
<keyword evidence="4 7" id="KW-0812">Transmembrane</keyword>
<keyword evidence="2" id="KW-0813">Transport</keyword>
<dbReference type="InterPro" id="IPR010290">
    <property type="entry name" value="TM_effector"/>
</dbReference>
<evidence type="ECO:0000256" key="1">
    <source>
        <dbReference type="ARBA" id="ARBA00004651"/>
    </source>
</evidence>
<keyword evidence="5 7" id="KW-1133">Transmembrane helix</keyword>
<feature type="transmembrane region" description="Helical" evidence="7">
    <location>
        <begin position="20"/>
        <end position="44"/>
    </location>
</feature>
<feature type="transmembrane region" description="Helical" evidence="7">
    <location>
        <begin position="81"/>
        <end position="106"/>
    </location>
</feature>
<keyword evidence="3" id="KW-1003">Cell membrane</keyword>
<feature type="transmembrane region" description="Helical" evidence="7">
    <location>
        <begin position="381"/>
        <end position="396"/>
    </location>
</feature>
<feature type="domain" description="Major facilitator superfamily (MFS) profile" evidence="8">
    <location>
        <begin position="1"/>
        <end position="405"/>
    </location>
</feature>
<comment type="caution">
    <text evidence="9">The sequence shown here is derived from an EMBL/GenBank/DDBJ whole genome shotgun (WGS) entry which is preliminary data.</text>
</comment>
<evidence type="ECO:0000256" key="5">
    <source>
        <dbReference type="ARBA" id="ARBA00022989"/>
    </source>
</evidence>
<dbReference type="PANTHER" id="PTHR23513:SF6">
    <property type="entry name" value="MAJOR FACILITATOR SUPERFAMILY ASSOCIATED DOMAIN-CONTAINING PROTEIN"/>
    <property type="match status" value="1"/>
</dbReference>
<gene>
    <name evidence="9" type="ORF">FHU33_0316</name>
</gene>
<evidence type="ECO:0000313" key="10">
    <source>
        <dbReference type="Proteomes" id="UP000319865"/>
    </source>
</evidence>
<evidence type="ECO:0000313" key="9">
    <source>
        <dbReference type="EMBL" id="TQN40964.1"/>
    </source>
</evidence>
<feature type="transmembrane region" description="Helical" evidence="7">
    <location>
        <begin position="177"/>
        <end position="196"/>
    </location>
</feature>
<sequence>MGRIVEAVLPARMGTPFRWLVGSAWVGNLGDGIALAAGPLLVASQTSDPLLVALAGLLQRLPWLLFGLHAGVLADRVDRRLVVVAVDLLRAGVVVVLAAALVTGAVNTSVVLLALFLLGTAEVFVDTTSATLLPMAVPRADLGIGNARLMTAGITMNQLVGPAVGAALFAAGMAWPFVVQAVCLGLAALLISRMVLPSLPSPEGPRHVGRDIAEGFRWTWGNPPVRTLTLAIVTFNVTYGAAWSVLVLYATEHLGLGPIGFGLLTTVGALGGLAGTAGYDWLERRVSLAAIMRVGLVIETFTHLGLALATTGWVAMGIMFVFGAHAFVWGTTSRTVRMRAVPTQLQGRVGSLYSIGVFGGIVAGQALGGVIARIWGITGPFWFAFVGSAVILALIWKELAHIAHADEVALTS</sequence>
<dbReference type="CDD" id="cd06173">
    <property type="entry name" value="MFS_MefA_like"/>
    <property type="match status" value="1"/>
</dbReference>
<keyword evidence="6 7" id="KW-0472">Membrane</keyword>
<feature type="transmembrane region" description="Helical" evidence="7">
    <location>
        <begin position="50"/>
        <end position="74"/>
    </location>
</feature>
<dbReference type="Proteomes" id="UP000319865">
    <property type="component" value="Unassembled WGS sequence"/>
</dbReference>
<evidence type="ECO:0000256" key="4">
    <source>
        <dbReference type="ARBA" id="ARBA00022692"/>
    </source>
</evidence>
<keyword evidence="10" id="KW-1185">Reference proteome</keyword>
<name>A0A543PA51_9ACTN</name>
<reference evidence="9 10" key="1">
    <citation type="submission" date="2019-06" db="EMBL/GenBank/DDBJ databases">
        <title>Sequencing the genomes of 1000 actinobacteria strains.</title>
        <authorList>
            <person name="Klenk H.-P."/>
        </authorList>
    </citation>
    <scope>NUCLEOTIDE SEQUENCE [LARGE SCALE GENOMIC DNA]</scope>
    <source>
        <strain evidence="9 10">DSM 46837</strain>
    </source>
</reference>
<protein>
    <submittedName>
        <fullName evidence="9">Putative MFS family arabinose efflux permease</fullName>
    </submittedName>
</protein>
<feature type="transmembrane region" description="Helical" evidence="7">
    <location>
        <begin position="227"/>
        <end position="250"/>
    </location>
</feature>
<dbReference type="InterPro" id="IPR036259">
    <property type="entry name" value="MFS_trans_sf"/>
</dbReference>
<feature type="transmembrane region" description="Helical" evidence="7">
    <location>
        <begin position="256"/>
        <end position="279"/>
    </location>
</feature>